<proteinExistence type="inferred from homology"/>
<evidence type="ECO:0000313" key="9">
    <source>
        <dbReference type="Proteomes" id="UP001202328"/>
    </source>
</evidence>
<organism evidence="8 9">
    <name type="scientific">Papaver atlanticum</name>
    <dbReference type="NCBI Taxonomy" id="357466"/>
    <lineage>
        <taxon>Eukaryota</taxon>
        <taxon>Viridiplantae</taxon>
        <taxon>Streptophyta</taxon>
        <taxon>Embryophyta</taxon>
        <taxon>Tracheophyta</taxon>
        <taxon>Spermatophyta</taxon>
        <taxon>Magnoliopsida</taxon>
        <taxon>Ranunculales</taxon>
        <taxon>Papaveraceae</taxon>
        <taxon>Papaveroideae</taxon>
        <taxon>Papaver</taxon>
    </lineage>
</organism>
<comment type="similarity">
    <text evidence="1">Belongs to the disease resistance NB-LRR family.</text>
</comment>
<dbReference type="InterPro" id="IPR027417">
    <property type="entry name" value="P-loop_NTPase"/>
</dbReference>
<keyword evidence="2" id="KW-0677">Repeat</keyword>
<name>A0AAD4TH46_9MAGN</name>
<evidence type="ECO:0000313" key="8">
    <source>
        <dbReference type="EMBL" id="KAI3960344.1"/>
    </source>
</evidence>
<evidence type="ECO:0000256" key="5">
    <source>
        <dbReference type="SAM" id="Coils"/>
    </source>
</evidence>
<protein>
    <submittedName>
        <fullName evidence="8">Uncharacterized protein</fullName>
    </submittedName>
</protein>
<dbReference type="InterPro" id="IPR001611">
    <property type="entry name" value="Leu-rich_rpt"/>
</dbReference>
<accession>A0AAD4TH46</accession>
<dbReference type="InterPro" id="IPR050905">
    <property type="entry name" value="Plant_NBS-LRR"/>
</dbReference>
<dbReference type="Gene3D" id="3.80.10.10">
    <property type="entry name" value="Ribonuclease Inhibitor"/>
    <property type="match status" value="3"/>
</dbReference>
<dbReference type="Gene3D" id="3.40.50.300">
    <property type="entry name" value="P-loop containing nucleotide triphosphate hydrolases"/>
    <property type="match status" value="1"/>
</dbReference>
<evidence type="ECO:0000256" key="3">
    <source>
        <dbReference type="ARBA" id="ARBA00022821"/>
    </source>
</evidence>
<evidence type="ECO:0000256" key="1">
    <source>
        <dbReference type="ARBA" id="ARBA00008894"/>
    </source>
</evidence>
<reference evidence="8" key="1">
    <citation type="submission" date="2022-04" db="EMBL/GenBank/DDBJ databases">
        <title>A functionally conserved STORR gene fusion in Papaver species that diverged 16.8 million years ago.</title>
        <authorList>
            <person name="Catania T."/>
        </authorList>
    </citation>
    <scope>NUCLEOTIDE SEQUENCE</scope>
    <source>
        <strain evidence="8">S-188037</strain>
    </source>
</reference>
<feature type="coiled-coil region" evidence="5">
    <location>
        <begin position="73"/>
        <end position="100"/>
    </location>
</feature>
<dbReference type="InterPro" id="IPR002182">
    <property type="entry name" value="NB-ARC"/>
</dbReference>
<evidence type="ECO:0000256" key="4">
    <source>
        <dbReference type="ARBA" id="ARBA00022840"/>
    </source>
</evidence>
<dbReference type="PANTHER" id="PTHR33463:SF218">
    <property type="entry name" value="DISEASE RESISTANCE PROTEIN RPS2-LIKE"/>
    <property type="match status" value="1"/>
</dbReference>
<keyword evidence="3" id="KW-0611">Plant defense</keyword>
<gene>
    <name evidence="8" type="ORF">MKW98_017068</name>
</gene>
<sequence>TQKLVNRLLVHSTFEKKEEFCKCTCCCYIYFPLYNHKNMEGVVIEPVVEVAVKSLYETCVQQISYCINYKKNVQNLALKVKDLNGTRADVQNRVSKAKKNLDPIKRVVETWLERVEKEIERDEVMVGLLKFVNGEDTEIFNHSQCCRGWCFCLTRRKIGREAQKKIAIVDELLSEGKDFVDVSDPYSFVATEIITNFISTEDNMAFASREGTISEIMSALRDEKTYSVGIYGMGGIGKTMLKNQVHKKVIEEKLFNVIITTTVSQNFDLKKIQDDIAQTLGFQKLNGMDDTTKRAALLSRRLEEEEKILLIFDDLWTMDLNLAVHVGVPSHHKGCKILITTRIHEVCSSLKIQKIVEVKILSKEDSWNIFKKNAGDVVDSLALQTVARDVVKECGGLPLALVTIGSALRDKDKLEWDYIANQLRSSNFTDIEEMTSKVHISIKLSYDYLGNDILKRCFLLCCLFPEDHSIDVDDLLFYAIGDEMIRRDLETLVEVRARLHKAFAKLVRLGLLIREENNRVQTFSAKLHDIVRDVAIAITSGEGNKFYVKADLGLRNWPRTGISLFGKCVRLSLIGNNISELPEQPELPHLLSLSLQRNRYLEKLPNSFFKSMTALLSLDISGTRICSMPSSVSCLVNLNSLNMSYCKFHSQQDMSVLGKLKKLEILCIAGWESSISLPGEIGELSHLKSLKLSESPGLTIPPNIISRLSCLENLNMRNSFEGWEIGGTSDGSCSAANLDEVVSLNSLNDVVLKAIWASGCFSMYLGSSGAHRSFDSPPASSLLSQSQCSTLSGSPPFYNSIKVLAAKSAKLELTRCSDLKSVGPLVTSGDGPVFNNLKHLEVSNCHMMEYLLCVIEGEIPKTAFTALEVLHLYSVYNLKEIFHGPMPVESLFKNLKLLSVSRCFNLVRIFSLDVLLKLKNLEELSVEDCWQLNEVFPLEEGRLSSNEKEEHAIILLPRIRRLVLSQLRITAIWKGTFSPIHSLRNMKVMEVKHCSKLTHLFTPSIVTALQQLEKLVIRGCRGLVTIIVSEEDLQETIAPTVVEVLPKLEELYLINLPNLSSLHQDGHTSITFSWPSLVHLEVRRCKKLKKLPLTHQHIPPKLEVIQGNNEEVFEEWLSLEDESMKASLRPLFKLGTQKVLDDEEDCIAFFERPSL</sequence>
<dbReference type="PANTHER" id="PTHR33463">
    <property type="entry name" value="NB-ARC DOMAIN-CONTAINING PROTEIN-RELATED"/>
    <property type="match status" value="1"/>
</dbReference>
<dbReference type="InterPro" id="IPR057135">
    <property type="entry name" value="At4g27190-like_LRR"/>
</dbReference>
<keyword evidence="9" id="KW-1185">Reference proteome</keyword>
<evidence type="ECO:0000256" key="2">
    <source>
        <dbReference type="ARBA" id="ARBA00022737"/>
    </source>
</evidence>
<dbReference type="Gene3D" id="1.10.8.430">
    <property type="entry name" value="Helical domain of apoptotic protease-activating factors"/>
    <property type="match status" value="1"/>
</dbReference>
<dbReference type="InterPro" id="IPR036388">
    <property type="entry name" value="WH-like_DNA-bd_sf"/>
</dbReference>
<dbReference type="GO" id="GO:0043531">
    <property type="term" value="F:ADP binding"/>
    <property type="evidence" value="ECO:0007669"/>
    <property type="project" value="InterPro"/>
</dbReference>
<dbReference type="InterPro" id="IPR042197">
    <property type="entry name" value="Apaf_helical"/>
</dbReference>
<dbReference type="Pfam" id="PF23247">
    <property type="entry name" value="LRR_RPS2"/>
    <property type="match status" value="1"/>
</dbReference>
<feature type="domain" description="NB-ARC" evidence="6">
    <location>
        <begin position="210"/>
        <end position="375"/>
    </location>
</feature>
<dbReference type="FunFam" id="3.40.50.300:FF:001091">
    <property type="entry name" value="Probable disease resistance protein At1g61300"/>
    <property type="match status" value="1"/>
</dbReference>
<dbReference type="Gene3D" id="1.10.10.10">
    <property type="entry name" value="Winged helix-like DNA-binding domain superfamily/Winged helix DNA-binding domain"/>
    <property type="match status" value="1"/>
</dbReference>
<keyword evidence="4" id="KW-0067">ATP-binding</keyword>
<dbReference type="GO" id="GO:0006952">
    <property type="term" value="P:defense response"/>
    <property type="evidence" value="ECO:0007669"/>
    <property type="project" value="UniProtKB-KW"/>
</dbReference>
<dbReference type="InterPro" id="IPR032675">
    <property type="entry name" value="LRR_dom_sf"/>
</dbReference>
<dbReference type="SUPFAM" id="SSF52540">
    <property type="entry name" value="P-loop containing nucleoside triphosphate hydrolases"/>
    <property type="match status" value="1"/>
</dbReference>
<feature type="non-terminal residue" evidence="8">
    <location>
        <position position="1"/>
    </location>
</feature>
<keyword evidence="5" id="KW-0175">Coiled coil</keyword>
<dbReference type="SUPFAM" id="SSF52058">
    <property type="entry name" value="L domain-like"/>
    <property type="match status" value="1"/>
</dbReference>
<dbReference type="PRINTS" id="PR00364">
    <property type="entry name" value="DISEASERSIST"/>
</dbReference>
<dbReference type="EMBL" id="JAJJMB010000948">
    <property type="protein sequence ID" value="KAI3960344.1"/>
    <property type="molecule type" value="Genomic_DNA"/>
</dbReference>
<keyword evidence="4" id="KW-0547">Nucleotide-binding</keyword>
<comment type="caution">
    <text evidence="8">The sequence shown here is derived from an EMBL/GenBank/DDBJ whole genome shotgun (WGS) entry which is preliminary data.</text>
</comment>
<dbReference type="Pfam" id="PF13855">
    <property type="entry name" value="LRR_8"/>
    <property type="match status" value="1"/>
</dbReference>
<dbReference type="Pfam" id="PF00931">
    <property type="entry name" value="NB-ARC"/>
    <property type="match status" value="1"/>
</dbReference>
<evidence type="ECO:0000259" key="7">
    <source>
        <dbReference type="Pfam" id="PF23247"/>
    </source>
</evidence>
<dbReference type="Proteomes" id="UP001202328">
    <property type="component" value="Unassembled WGS sequence"/>
</dbReference>
<dbReference type="AlphaFoldDB" id="A0AAD4TH46"/>
<dbReference type="GO" id="GO:0005524">
    <property type="term" value="F:ATP binding"/>
    <property type="evidence" value="ECO:0007669"/>
    <property type="project" value="UniProtKB-KW"/>
</dbReference>
<evidence type="ECO:0000259" key="6">
    <source>
        <dbReference type="Pfam" id="PF00931"/>
    </source>
</evidence>
<feature type="domain" description="Disease resistance protein At4g27190-like leucine-rich repeats" evidence="7">
    <location>
        <begin position="870"/>
        <end position="1020"/>
    </location>
</feature>